<dbReference type="GO" id="GO:0008658">
    <property type="term" value="F:penicillin binding"/>
    <property type="evidence" value="ECO:0007669"/>
    <property type="project" value="InterPro"/>
</dbReference>
<dbReference type="AlphaFoldDB" id="A0A017HHT2"/>
<keyword evidence="7 16" id="KW-0808">Transferase</keyword>
<dbReference type="InterPro" id="IPR036950">
    <property type="entry name" value="PBP_transglycosylase"/>
</dbReference>
<evidence type="ECO:0000256" key="3">
    <source>
        <dbReference type="ARBA" id="ARBA00007739"/>
    </source>
</evidence>
<feature type="region of interest" description="Disordered" evidence="12">
    <location>
        <begin position="1"/>
        <end position="56"/>
    </location>
</feature>
<dbReference type="PANTHER" id="PTHR32282">
    <property type="entry name" value="BINDING PROTEIN TRANSPEPTIDASE, PUTATIVE-RELATED"/>
    <property type="match status" value="1"/>
</dbReference>
<keyword evidence="6 16" id="KW-0328">Glycosyltransferase</keyword>
<keyword evidence="5" id="KW-0645">Protease</keyword>
<dbReference type="GO" id="GO:0004180">
    <property type="term" value="F:carboxypeptidase activity"/>
    <property type="evidence" value="ECO:0007669"/>
    <property type="project" value="UniProtKB-KW"/>
</dbReference>
<evidence type="ECO:0000256" key="9">
    <source>
        <dbReference type="ARBA" id="ARBA00023268"/>
    </source>
</evidence>
<dbReference type="Gene3D" id="3.40.710.10">
    <property type="entry name" value="DD-peptidase/beta-lactamase superfamily"/>
    <property type="match status" value="1"/>
</dbReference>
<keyword evidence="13" id="KW-0472">Membrane</keyword>
<name>A0A017HHT2_9RHOB</name>
<dbReference type="InterPro" id="IPR001460">
    <property type="entry name" value="PCN-bd_Tpept"/>
</dbReference>
<comment type="similarity">
    <text evidence="3">In the N-terminal section; belongs to the glycosyltransferase 51 family.</text>
</comment>
<dbReference type="HOGENOM" id="CLU_006354_2_7_5"/>
<evidence type="ECO:0000256" key="7">
    <source>
        <dbReference type="ARBA" id="ARBA00022679"/>
    </source>
</evidence>
<dbReference type="Proteomes" id="UP000025047">
    <property type="component" value="Unassembled WGS sequence"/>
</dbReference>
<evidence type="ECO:0000256" key="2">
    <source>
        <dbReference type="ARBA" id="ARBA00007090"/>
    </source>
</evidence>
<evidence type="ECO:0000313" key="16">
    <source>
        <dbReference type="EMBL" id="EYD73354.1"/>
    </source>
</evidence>
<evidence type="ECO:0000259" key="15">
    <source>
        <dbReference type="Pfam" id="PF00912"/>
    </source>
</evidence>
<gene>
    <name evidence="16" type="ORF">Lokhon_00884</name>
</gene>
<feature type="region of interest" description="Disordered" evidence="12">
    <location>
        <begin position="691"/>
        <end position="754"/>
    </location>
</feature>
<dbReference type="InterPro" id="IPR050396">
    <property type="entry name" value="Glycosyltr_51/Transpeptidase"/>
</dbReference>
<keyword evidence="9" id="KW-0511">Multifunctional enzyme</keyword>
<dbReference type="SUPFAM" id="SSF53955">
    <property type="entry name" value="Lysozyme-like"/>
    <property type="match status" value="1"/>
</dbReference>
<dbReference type="STRING" id="1122180.Lokhon_00884"/>
<dbReference type="InterPro" id="IPR012338">
    <property type="entry name" value="Beta-lactam/transpept-like"/>
</dbReference>
<evidence type="ECO:0000256" key="13">
    <source>
        <dbReference type="SAM" id="Phobius"/>
    </source>
</evidence>
<feature type="domain" description="Glycosyl transferase family 51" evidence="15">
    <location>
        <begin position="138"/>
        <end position="321"/>
    </location>
</feature>
<dbReference type="GO" id="GO:0009252">
    <property type="term" value="P:peptidoglycan biosynthetic process"/>
    <property type="evidence" value="ECO:0007669"/>
    <property type="project" value="UniProtKB-UniPathway"/>
</dbReference>
<keyword evidence="13" id="KW-0812">Transmembrane</keyword>
<evidence type="ECO:0000259" key="14">
    <source>
        <dbReference type="Pfam" id="PF00905"/>
    </source>
</evidence>
<dbReference type="GO" id="GO:0006508">
    <property type="term" value="P:proteolysis"/>
    <property type="evidence" value="ECO:0007669"/>
    <property type="project" value="UniProtKB-KW"/>
</dbReference>
<dbReference type="InterPro" id="IPR023346">
    <property type="entry name" value="Lysozyme-like_dom_sf"/>
</dbReference>
<evidence type="ECO:0000313" key="17">
    <source>
        <dbReference type="Proteomes" id="UP000025047"/>
    </source>
</evidence>
<evidence type="ECO:0000256" key="12">
    <source>
        <dbReference type="SAM" id="MobiDB-lite"/>
    </source>
</evidence>
<reference evidence="16 17" key="1">
    <citation type="submission" date="2013-03" db="EMBL/GenBank/DDBJ databases">
        <authorList>
            <person name="Fiebig A."/>
            <person name="Goeker M."/>
            <person name="Klenk H.-P.P."/>
        </authorList>
    </citation>
    <scope>NUCLEOTIDE SEQUENCE [LARGE SCALE GENOMIC DNA]</scope>
    <source>
        <strain evidence="16 17">DSM 17492</strain>
    </source>
</reference>
<comment type="pathway">
    <text evidence="1">Cell wall biogenesis; peptidoglycan biosynthesis.</text>
</comment>
<keyword evidence="8" id="KW-0378">Hydrolase</keyword>
<comment type="similarity">
    <text evidence="2">In the C-terminal section; belongs to the transpeptidase family.</text>
</comment>
<accession>A0A017HHT2</accession>
<comment type="caution">
    <text evidence="16">The sequence shown here is derived from an EMBL/GenBank/DDBJ whole genome shotgun (WGS) entry which is preliminary data.</text>
</comment>
<evidence type="ECO:0000256" key="4">
    <source>
        <dbReference type="ARBA" id="ARBA00022645"/>
    </source>
</evidence>
<organism evidence="16 17">
    <name type="scientific">Limimaricola hongkongensis DSM 17492</name>
    <dbReference type="NCBI Taxonomy" id="1122180"/>
    <lineage>
        <taxon>Bacteria</taxon>
        <taxon>Pseudomonadati</taxon>
        <taxon>Pseudomonadota</taxon>
        <taxon>Alphaproteobacteria</taxon>
        <taxon>Rhodobacterales</taxon>
        <taxon>Paracoccaceae</taxon>
        <taxon>Limimaricola</taxon>
    </lineage>
</organism>
<feature type="domain" description="Penicillin-binding protein transpeptidase" evidence="14">
    <location>
        <begin position="409"/>
        <end position="646"/>
    </location>
</feature>
<dbReference type="EMBL" id="APGJ01000003">
    <property type="protein sequence ID" value="EYD73354.1"/>
    <property type="molecule type" value="Genomic_DNA"/>
</dbReference>
<feature type="compositionally biased region" description="Gly residues" evidence="12">
    <location>
        <begin position="21"/>
        <end position="32"/>
    </location>
</feature>
<dbReference type="UniPathway" id="UPA00219"/>
<evidence type="ECO:0000256" key="10">
    <source>
        <dbReference type="ARBA" id="ARBA00044770"/>
    </source>
</evidence>
<evidence type="ECO:0000256" key="5">
    <source>
        <dbReference type="ARBA" id="ARBA00022670"/>
    </source>
</evidence>
<dbReference type="Gene3D" id="1.10.3810.10">
    <property type="entry name" value="Biosynthetic peptidoglycan transglycosylase-like"/>
    <property type="match status" value="1"/>
</dbReference>
<dbReference type="Pfam" id="PF00912">
    <property type="entry name" value="Transgly"/>
    <property type="match status" value="1"/>
</dbReference>
<evidence type="ECO:0000256" key="6">
    <source>
        <dbReference type="ARBA" id="ARBA00022676"/>
    </source>
</evidence>
<proteinExistence type="inferred from homology"/>
<keyword evidence="13" id="KW-1133">Transmembrane helix</keyword>
<dbReference type="OrthoDB" id="9766909at2"/>
<dbReference type="RefSeq" id="WP_017927621.1">
    <property type="nucleotide sequence ID" value="NZ_KB822996.1"/>
</dbReference>
<comment type="catalytic activity">
    <reaction evidence="11">
        <text>[GlcNAc-(1-&gt;4)-Mur2Ac(oyl-L-Ala-gamma-D-Glu-L-Lys-D-Ala-D-Ala)](n)-di-trans,octa-cis-undecaprenyl diphosphate + beta-D-GlcNAc-(1-&gt;4)-Mur2Ac(oyl-L-Ala-gamma-D-Glu-L-Lys-D-Ala-D-Ala)-di-trans,octa-cis-undecaprenyl diphosphate = [GlcNAc-(1-&gt;4)-Mur2Ac(oyl-L-Ala-gamma-D-Glu-L-Lys-D-Ala-D-Ala)](n+1)-di-trans,octa-cis-undecaprenyl diphosphate + di-trans,octa-cis-undecaprenyl diphosphate + H(+)</text>
        <dbReference type="Rhea" id="RHEA:23708"/>
        <dbReference type="Rhea" id="RHEA-COMP:9602"/>
        <dbReference type="Rhea" id="RHEA-COMP:9603"/>
        <dbReference type="ChEBI" id="CHEBI:15378"/>
        <dbReference type="ChEBI" id="CHEBI:58405"/>
        <dbReference type="ChEBI" id="CHEBI:60033"/>
        <dbReference type="ChEBI" id="CHEBI:78435"/>
        <dbReference type="EC" id="2.4.99.28"/>
    </reaction>
</comment>
<dbReference type="SUPFAM" id="SSF56601">
    <property type="entry name" value="beta-lactamase/transpeptidase-like"/>
    <property type="match status" value="1"/>
</dbReference>
<dbReference type="PANTHER" id="PTHR32282:SF33">
    <property type="entry name" value="PEPTIDOGLYCAN GLYCOSYLTRANSFERASE"/>
    <property type="match status" value="1"/>
</dbReference>
<feature type="transmembrane region" description="Helical" evidence="13">
    <location>
        <begin position="81"/>
        <end position="102"/>
    </location>
</feature>
<evidence type="ECO:0000256" key="1">
    <source>
        <dbReference type="ARBA" id="ARBA00004752"/>
    </source>
</evidence>
<dbReference type="GO" id="GO:0008955">
    <property type="term" value="F:peptidoglycan glycosyltransferase activity"/>
    <property type="evidence" value="ECO:0007669"/>
    <property type="project" value="UniProtKB-EC"/>
</dbReference>
<feature type="compositionally biased region" description="Basic residues" evidence="12">
    <location>
        <begin position="37"/>
        <end position="48"/>
    </location>
</feature>
<dbReference type="Pfam" id="PF00905">
    <property type="entry name" value="Transpeptidase"/>
    <property type="match status" value="1"/>
</dbReference>
<evidence type="ECO:0000256" key="11">
    <source>
        <dbReference type="ARBA" id="ARBA00049902"/>
    </source>
</evidence>
<dbReference type="eggNOG" id="COG0744">
    <property type="taxonomic scope" value="Bacteria"/>
</dbReference>
<dbReference type="PATRIC" id="fig|1122180.6.peg.879"/>
<protein>
    <recommendedName>
        <fullName evidence="10">peptidoglycan glycosyltransferase</fullName>
        <ecNumber evidence="10">2.4.99.28</ecNumber>
    </recommendedName>
</protein>
<feature type="compositionally biased region" description="Low complexity" evidence="12">
    <location>
        <begin position="732"/>
        <end position="748"/>
    </location>
</feature>
<dbReference type="InterPro" id="IPR001264">
    <property type="entry name" value="Glyco_trans_51"/>
</dbReference>
<keyword evidence="4" id="KW-0121">Carboxypeptidase</keyword>
<sequence>MSASKGRTPPLTAERRYGAAPGQGGKGGGGKGPAKPAGKKTTRTRRAAPRAAERTPRGPLGVAAALVRGVLRFVLRLVWGVGWRVAVALGLVTGLGVAYYAAQLPDVTDLVDGRARGSVTLLDRDGATFAWRGDQFGGMVTADTISPHLRNAVVATEDRRFWWHPGVDPQGIASAMRINISEGRGPLSGNGGSTITQQTAKLLCLGKPFDPEVWKNETEYEADCRRTTLWRKVQEATYAMAMEARYSKDEILTIYLNRAYLGAGTRGFEAASQRYFGKPAAQVDPAEAAMLAGLLKAPTTYAPTNNLGRSQDRARVIVGLMEEQGYLTAAQAEAARAAPATLSATAQQDQGGYFADWVMDTGPEFFTRDTTEDVVIRTTLDPRIQTAAETALLRVFKERVSPGSEAQAAIVVMSADGAVRAMVGGRNVSASGAFNRATQALRQTGSAFKPFIYAAALDLGMQPFDIVEDSPLTMNIPGSGPWSPENYDRKYAGMVTLTEALAQSRNIPAVRVSEQVGRENVRTVASMFGIDSDLAAGPALALGVSESTLLEMTGAYAGILNGGSSVTPYGLMELRLKGDDTPLMGTGGGIGERVISQQAAEELTYMMSRVVAGGTGGRAQIDGWEVAGKTGTTQGARDAWFVGFAGDYVAGVWMGYDDNRPLTGVTGGGLPATIWRETMVGVLDGQQVKPLPMRVPEPQAPGAIAAGEVSPSGGQASDPETDRLLREMLGTPESQPQPSAQQQPQPQRQPEPERMILDVLNNILGAATN</sequence>
<dbReference type="EC" id="2.4.99.28" evidence="10"/>
<evidence type="ECO:0000256" key="8">
    <source>
        <dbReference type="ARBA" id="ARBA00022801"/>
    </source>
</evidence>
<keyword evidence="17" id="KW-1185">Reference proteome</keyword>
<dbReference type="GO" id="GO:0030288">
    <property type="term" value="C:outer membrane-bounded periplasmic space"/>
    <property type="evidence" value="ECO:0007669"/>
    <property type="project" value="TreeGrafter"/>
</dbReference>
<dbReference type="NCBIfam" id="TIGR02074">
    <property type="entry name" value="PBP_1a_fam"/>
    <property type="match status" value="1"/>
</dbReference>